<proteinExistence type="predicted"/>
<dbReference type="PANTHER" id="PTHR43861">
    <property type="entry name" value="TRANS-ACONITATE 2-METHYLTRANSFERASE-RELATED"/>
    <property type="match status" value="1"/>
</dbReference>
<evidence type="ECO:0000259" key="1">
    <source>
        <dbReference type="Pfam" id="PF08241"/>
    </source>
</evidence>
<dbReference type="InterPro" id="IPR013216">
    <property type="entry name" value="Methyltransf_11"/>
</dbReference>
<gene>
    <name evidence="2" type="ORF">S03H2_44250</name>
</gene>
<feature type="non-terminal residue" evidence="2">
    <location>
        <position position="198"/>
    </location>
</feature>
<protein>
    <recommendedName>
        <fullName evidence="1">Methyltransferase type 11 domain-containing protein</fullName>
    </recommendedName>
</protein>
<comment type="caution">
    <text evidence="2">The sequence shown here is derived from an EMBL/GenBank/DDBJ whole genome shotgun (WGS) entry which is preliminary data.</text>
</comment>
<name>X1J2I5_9ZZZZ</name>
<dbReference type="EMBL" id="BARU01027653">
    <property type="protein sequence ID" value="GAH75735.1"/>
    <property type="molecule type" value="Genomic_DNA"/>
</dbReference>
<evidence type="ECO:0000313" key="2">
    <source>
        <dbReference type="EMBL" id="GAH75735.1"/>
    </source>
</evidence>
<dbReference type="Pfam" id="PF08241">
    <property type="entry name" value="Methyltransf_11"/>
    <property type="match status" value="1"/>
</dbReference>
<dbReference type="CDD" id="cd02440">
    <property type="entry name" value="AdoMet_MTases"/>
    <property type="match status" value="1"/>
</dbReference>
<dbReference type="InterPro" id="IPR029063">
    <property type="entry name" value="SAM-dependent_MTases_sf"/>
</dbReference>
<organism evidence="2">
    <name type="scientific">marine sediment metagenome</name>
    <dbReference type="NCBI Taxonomy" id="412755"/>
    <lineage>
        <taxon>unclassified sequences</taxon>
        <taxon>metagenomes</taxon>
        <taxon>ecological metagenomes</taxon>
    </lineage>
</organism>
<reference evidence="2" key="1">
    <citation type="journal article" date="2014" name="Front. Microbiol.">
        <title>High frequency of phylogenetically diverse reductive dehalogenase-homologous genes in deep subseafloor sedimentary metagenomes.</title>
        <authorList>
            <person name="Kawai M."/>
            <person name="Futagami T."/>
            <person name="Toyoda A."/>
            <person name="Takaki Y."/>
            <person name="Nishi S."/>
            <person name="Hori S."/>
            <person name="Arai W."/>
            <person name="Tsubouchi T."/>
            <person name="Morono Y."/>
            <person name="Uchiyama I."/>
            <person name="Ito T."/>
            <person name="Fujiyama A."/>
            <person name="Inagaki F."/>
            <person name="Takami H."/>
        </authorList>
    </citation>
    <scope>NUCLEOTIDE SEQUENCE</scope>
    <source>
        <strain evidence="2">Expedition CK06-06</strain>
    </source>
</reference>
<dbReference type="Gene3D" id="3.40.50.150">
    <property type="entry name" value="Vaccinia Virus protein VP39"/>
    <property type="match status" value="1"/>
</dbReference>
<feature type="domain" description="Methyltransferase type 11" evidence="1">
    <location>
        <begin position="40"/>
        <end position="135"/>
    </location>
</feature>
<sequence>MKDHIVHIIYKLIGTPNFIRRIEWRRILEWLDLQDNDKVLDVACGRGILSLKIAERGCSVCAMDSSENAINSASYLARRENIGCEFQVGDAECLPYPDGCFDKVISSSSLEHFQDDLSALKEMSRVLKPKGTLVLTTDSFLYLDGGQIAQEHKKAASVVNYYDTEKLNSELEISRFSMLRNKYLHKSPVASFFIKLGI</sequence>
<accession>X1J2I5</accession>
<dbReference type="SUPFAM" id="SSF53335">
    <property type="entry name" value="S-adenosyl-L-methionine-dependent methyltransferases"/>
    <property type="match status" value="1"/>
</dbReference>
<dbReference type="AlphaFoldDB" id="X1J2I5"/>
<dbReference type="GO" id="GO:0008757">
    <property type="term" value="F:S-adenosylmethionine-dependent methyltransferase activity"/>
    <property type="evidence" value="ECO:0007669"/>
    <property type="project" value="InterPro"/>
</dbReference>